<dbReference type="GO" id="GO:0030276">
    <property type="term" value="F:clathrin binding"/>
    <property type="evidence" value="ECO:0007669"/>
    <property type="project" value="InterPro"/>
</dbReference>
<evidence type="ECO:0000256" key="1">
    <source>
        <dbReference type="SAM" id="MobiDB-lite"/>
    </source>
</evidence>
<proteinExistence type="predicted"/>
<feature type="region of interest" description="Disordered" evidence="1">
    <location>
        <begin position="1"/>
        <end position="31"/>
    </location>
</feature>
<dbReference type="Proteomes" id="UP001054945">
    <property type="component" value="Unassembled WGS sequence"/>
</dbReference>
<dbReference type="GO" id="GO:0030121">
    <property type="term" value="C:AP-1 adaptor complex"/>
    <property type="evidence" value="ECO:0007669"/>
    <property type="project" value="TreeGrafter"/>
</dbReference>
<dbReference type="EMBL" id="BPLR01019230">
    <property type="protein sequence ID" value="GIZ05177.1"/>
    <property type="molecule type" value="Genomic_DNA"/>
</dbReference>
<dbReference type="InterPro" id="IPR046359">
    <property type="entry name" value="Aftin-like"/>
</dbReference>
<dbReference type="AlphaFoldDB" id="A0AAV4YCQ4"/>
<feature type="compositionally biased region" description="Pro residues" evidence="1">
    <location>
        <begin position="1"/>
        <end position="10"/>
    </location>
</feature>
<feature type="compositionally biased region" description="Acidic residues" evidence="1">
    <location>
        <begin position="11"/>
        <end position="22"/>
    </location>
</feature>
<gene>
    <name evidence="2" type="primary">Aftph</name>
    <name evidence="2" type="ORF">CEXT_554811</name>
</gene>
<dbReference type="GO" id="GO:0032588">
    <property type="term" value="C:trans-Golgi network membrane"/>
    <property type="evidence" value="ECO:0007669"/>
    <property type="project" value="InterPro"/>
</dbReference>
<keyword evidence="3" id="KW-1185">Reference proteome</keyword>
<sequence length="700" mass="78138">MLSSSPPPLDDCPDNDDDEEEFGNFASANIPFDSSFDSPISGEKYKSFKTGMNGINDITLNNDLNTFCSYTDSEISSSANSTLNFSPPTQNNCKKNFSPNESEDELYHDSVKKHHSSSEDIPCKKTSLTSQNCVPDSLCIVNNEIKNSYNSDEENELFKSRKQFPICSTGETLKNESDLTDSDNSNCDSDKVNKTLFVPICDDEFEDVTEDSSDIHVTHSETRNASQSTYFAIEKCQESSSDVNSLECVVEKSNGLQIEVNENPENSVEQRNSVPENLNDISSRDQSDEFDDFQTAISNSTFEMESSELNKKSLGENENIESFEANFSDFQSGEDYDFQNNEFDDFQSSKSIAEKEYHSTNTEEFSTFQAPDVKNKKKNEDKKICEKSVLQDSECEEFDDFQACPEIASTEPGFADFETQPFDQKEDSEFADFESASFNTAFSETFRVLLLLLLREKSVDKLSTVMNTIFPLKENDSCAVDVSYVPESEVLEQCNKRLIISDLFSLILTLFILYVMGVSHSFQQLLRSVNVDYHSILRTSSVPIFASSLSLLEPVKGQTNSVSHDSDDIIQSPKDPIPPVEFDWNSSGLINPLDSGQAASILMDLSFLTSSESVTSSSVGNNSFENELLKPSPVPSCPENSNTNCILEELLSKNVCSIPNSKTAHRQSNLSEEANNVLDQLPDLSYMRAKVLMFPISSKT</sequence>
<name>A0AAV4YCQ4_CAEEX</name>
<protein>
    <submittedName>
        <fullName evidence="2">Aftiphilin</fullName>
    </submittedName>
</protein>
<evidence type="ECO:0000313" key="2">
    <source>
        <dbReference type="EMBL" id="GIZ05177.1"/>
    </source>
</evidence>
<organism evidence="2 3">
    <name type="scientific">Caerostris extrusa</name>
    <name type="common">Bark spider</name>
    <name type="synonym">Caerostris bankana</name>
    <dbReference type="NCBI Taxonomy" id="172846"/>
    <lineage>
        <taxon>Eukaryota</taxon>
        <taxon>Metazoa</taxon>
        <taxon>Ecdysozoa</taxon>
        <taxon>Arthropoda</taxon>
        <taxon>Chelicerata</taxon>
        <taxon>Arachnida</taxon>
        <taxon>Araneae</taxon>
        <taxon>Araneomorphae</taxon>
        <taxon>Entelegynae</taxon>
        <taxon>Araneoidea</taxon>
        <taxon>Araneidae</taxon>
        <taxon>Caerostris</taxon>
    </lineage>
</organism>
<accession>A0AAV4YCQ4</accession>
<dbReference type="PANTHER" id="PTHR16156">
    <property type="entry name" value="AFTIPHILIN A-RELATED"/>
    <property type="match status" value="1"/>
</dbReference>
<reference evidence="2 3" key="1">
    <citation type="submission" date="2021-06" db="EMBL/GenBank/DDBJ databases">
        <title>Caerostris extrusa draft genome.</title>
        <authorList>
            <person name="Kono N."/>
            <person name="Arakawa K."/>
        </authorList>
    </citation>
    <scope>NUCLEOTIDE SEQUENCE [LARGE SCALE GENOMIC DNA]</scope>
</reference>
<dbReference type="PANTHER" id="PTHR16156:SF10">
    <property type="entry name" value="AFTIPHILIN-RELATED"/>
    <property type="match status" value="1"/>
</dbReference>
<comment type="caution">
    <text evidence="2">The sequence shown here is derived from an EMBL/GenBank/DDBJ whole genome shotgun (WGS) entry which is preliminary data.</text>
</comment>
<evidence type="ECO:0000313" key="3">
    <source>
        <dbReference type="Proteomes" id="UP001054945"/>
    </source>
</evidence>